<feature type="transmembrane region" description="Helical" evidence="1">
    <location>
        <begin position="12"/>
        <end position="30"/>
    </location>
</feature>
<proteinExistence type="predicted"/>
<keyword evidence="1" id="KW-1133">Transmembrane helix</keyword>
<feature type="transmembrane region" description="Helical" evidence="1">
    <location>
        <begin position="36"/>
        <end position="57"/>
    </location>
</feature>
<gene>
    <name evidence="2" type="ORF">UFOVP129_18</name>
</gene>
<sequence>MEHLHEANTNSKYSLLGWVITNLSGVAGVITASDVLVYVSIGTGLLTMAFTIDKWILMRKKGRDIQ</sequence>
<dbReference type="EMBL" id="LR796245">
    <property type="protein sequence ID" value="CAB4130716.1"/>
    <property type="molecule type" value="Genomic_DNA"/>
</dbReference>
<protein>
    <submittedName>
        <fullName evidence="2">Uncharacterized protein</fullName>
    </submittedName>
</protein>
<evidence type="ECO:0000256" key="1">
    <source>
        <dbReference type="SAM" id="Phobius"/>
    </source>
</evidence>
<evidence type="ECO:0000313" key="2">
    <source>
        <dbReference type="EMBL" id="CAB4130716.1"/>
    </source>
</evidence>
<reference evidence="2" key="1">
    <citation type="submission" date="2020-04" db="EMBL/GenBank/DDBJ databases">
        <authorList>
            <person name="Chiriac C."/>
            <person name="Salcher M."/>
            <person name="Ghai R."/>
            <person name="Kavagutti S V."/>
        </authorList>
    </citation>
    <scope>NUCLEOTIDE SEQUENCE</scope>
</reference>
<accession>A0A6J5LC17</accession>
<keyword evidence="1" id="KW-0812">Transmembrane</keyword>
<name>A0A6J5LC17_9CAUD</name>
<organism evidence="2">
    <name type="scientific">uncultured Caudovirales phage</name>
    <dbReference type="NCBI Taxonomy" id="2100421"/>
    <lineage>
        <taxon>Viruses</taxon>
        <taxon>Duplodnaviria</taxon>
        <taxon>Heunggongvirae</taxon>
        <taxon>Uroviricota</taxon>
        <taxon>Caudoviricetes</taxon>
        <taxon>Peduoviridae</taxon>
        <taxon>Maltschvirus</taxon>
        <taxon>Maltschvirus maltsch</taxon>
    </lineage>
</organism>
<keyword evidence="1" id="KW-0472">Membrane</keyword>